<dbReference type="InterPro" id="IPR040079">
    <property type="entry name" value="Glutathione_S-Trfase"/>
</dbReference>
<dbReference type="CDD" id="cd03186">
    <property type="entry name" value="GST_C_SspA"/>
    <property type="match status" value="1"/>
</dbReference>
<dbReference type="InterPro" id="IPR010987">
    <property type="entry name" value="Glutathione-S-Trfase_C-like"/>
</dbReference>
<dbReference type="PANTHER" id="PTHR43968:SF6">
    <property type="entry name" value="GLUTATHIONE S-TRANSFERASE OMEGA"/>
    <property type="match status" value="1"/>
</dbReference>
<dbReference type="AlphaFoldDB" id="A0A1B4V193"/>
<evidence type="ECO:0000313" key="5">
    <source>
        <dbReference type="Proteomes" id="UP000218899"/>
    </source>
</evidence>
<proteinExistence type="inferred from homology"/>
<protein>
    <submittedName>
        <fullName evidence="4">Glutathione S-transferase</fullName>
    </submittedName>
</protein>
<dbReference type="Gene3D" id="3.40.30.10">
    <property type="entry name" value="Glutaredoxin"/>
    <property type="match status" value="1"/>
</dbReference>
<gene>
    <name evidence="4" type="ORF">SVA_0677</name>
</gene>
<dbReference type="SFLD" id="SFLDG00358">
    <property type="entry name" value="Main_(cytGST)"/>
    <property type="match status" value="1"/>
</dbReference>
<dbReference type="EMBL" id="AP014936">
    <property type="protein sequence ID" value="BAU47256.1"/>
    <property type="molecule type" value="Genomic_DNA"/>
</dbReference>
<dbReference type="InterPro" id="IPR004046">
    <property type="entry name" value="GST_C"/>
</dbReference>
<dbReference type="KEGG" id="sva:SVA_0677"/>
<name>A0A1B4V193_9GAMM</name>
<accession>A0A1B4V193</accession>
<dbReference type="InterPro" id="IPR034341">
    <property type="entry name" value="SspA_N"/>
</dbReference>
<dbReference type="InterPro" id="IPR034342">
    <property type="entry name" value="SspA_C"/>
</dbReference>
<dbReference type="SFLD" id="SFLDS00019">
    <property type="entry name" value="Glutathione_Transferase_(cytos"/>
    <property type="match status" value="1"/>
</dbReference>
<dbReference type="Gene3D" id="1.20.1050.10">
    <property type="match status" value="1"/>
</dbReference>
<feature type="domain" description="GST C-terminal" evidence="3">
    <location>
        <begin position="92"/>
        <end position="209"/>
    </location>
</feature>
<evidence type="ECO:0000313" key="4">
    <source>
        <dbReference type="EMBL" id="BAU47256.1"/>
    </source>
</evidence>
<dbReference type="SUPFAM" id="SSF47616">
    <property type="entry name" value="GST C-terminal domain-like"/>
    <property type="match status" value="1"/>
</dbReference>
<dbReference type="Pfam" id="PF00043">
    <property type="entry name" value="GST_C"/>
    <property type="match status" value="1"/>
</dbReference>
<dbReference type="CDD" id="cd03059">
    <property type="entry name" value="GST_N_SspA"/>
    <property type="match status" value="1"/>
</dbReference>
<dbReference type="PANTHER" id="PTHR43968">
    <property type="match status" value="1"/>
</dbReference>
<dbReference type="GO" id="GO:0005737">
    <property type="term" value="C:cytoplasm"/>
    <property type="evidence" value="ECO:0007669"/>
    <property type="project" value="TreeGrafter"/>
</dbReference>
<comment type="similarity">
    <text evidence="1">Belongs to the GST superfamily. HSP26 family.</text>
</comment>
<dbReference type="GO" id="GO:0016740">
    <property type="term" value="F:transferase activity"/>
    <property type="evidence" value="ECO:0007669"/>
    <property type="project" value="UniProtKB-KW"/>
</dbReference>
<organism evidence="4 5">
    <name type="scientific">Sulfurifustis variabilis</name>
    <dbReference type="NCBI Taxonomy" id="1675686"/>
    <lineage>
        <taxon>Bacteria</taxon>
        <taxon>Pseudomonadati</taxon>
        <taxon>Pseudomonadota</taxon>
        <taxon>Gammaproteobacteria</taxon>
        <taxon>Acidiferrobacterales</taxon>
        <taxon>Acidiferrobacteraceae</taxon>
        <taxon>Sulfurifustis</taxon>
    </lineage>
</organism>
<dbReference type="InterPro" id="IPR004045">
    <property type="entry name" value="Glutathione_S-Trfase_N"/>
</dbReference>
<dbReference type="InterPro" id="IPR036249">
    <property type="entry name" value="Thioredoxin-like_sf"/>
</dbReference>
<sequence>MATPATRKPIMTLYAGTTDPYSHRTRIVLYEKDVECQVVDVEPGKKPRELAELNPYNQVPTMVDRDLVLYESNIINEYLDERLPHPPLMPVDPVSRARARLMLVRFDRDWYNLLSEISDGDKKSAQRARTVIRDGLSVISPVFKDQQFVMGEEFTLVDCALAPLLWRLDYLGIQLPRQAKPIMDYAERLFARKAFKLSLSEPEKEMRKG</sequence>
<dbReference type="Pfam" id="PF02798">
    <property type="entry name" value="GST_N"/>
    <property type="match status" value="1"/>
</dbReference>
<evidence type="ECO:0000259" key="2">
    <source>
        <dbReference type="PROSITE" id="PS50404"/>
    </source>
</evidence>
<dbReference type="InterPro" id="IPR050983">
    <property type="entry name" value="GST_Omega/HSP26"/>
</dbReference>
<dbReference type="Proteomes" id="UP000218899">
    <property type="component" value="Chromosome"/>
</dbReference>
<dbReference type="InterPro" id="IPR036282">
    <property type="entry name" value="Glutathione-S-Trfase_C_sf"/>
</dbReference>
<dbReference type="PROSITE" id="PS50404">
    <property type="entry name" value="GST_NTER"/>
    <property type="match status" value="1"/>
</dbReference>
<dbReference type="SUPFAM" id="SSF52833">
    <property type="entry name" value="Thioredoxin-like"/>
    <property type="match status" value="1"/>
</dbReference>
<reference evidence="4 5" key="1">
    <citation type="submission" date="2015-08" db="EMBL/GenBank/DDBJ databases">
        <title>Complete genome sequence of Sulfurifustis variabilis.</title>
        <authorList>
            <person name="Miura A."/>
            <person name="Kojima H."/>
            <person name="Fukui M."/>
        </authorList>
    </citation>
    <scope>NUCLEOTIDE SEQUENCE [LARGE SCALE GENOMIC DNA]</scope>
    <source>
        <strain evidence="5">skN76</strain>
    </source>
</reference>
<evidence type="ECO:0000259" key="3">
    <source>
        <dbReference type="PROSITE" id="PS50405"/>
    </source>
</evidence>
<keyword evidence="5" id="KW-1185">Reference proteome</keyword>
<keyword evidence="4" id="KW-0808">Transferase</keyword>
<dbReference type="PROSITE" id="PS50405">
    <property type="entry name" value="GST_CTER"/>
    <property type="match status" value="1"/>
</dbReference>
<feature type="domain" description="GST N-terminal" evidence="2">
    <location>
        <begin position="9"/>
        <end position="87"/>
    </location>
</feature>
<evidence type="ECO:0000256" key="1">
    <source>
        <dbReference type="ARBA" id="ARBA00009929"/>
    </source>
</evidence>